<dbReference type="GO" id="GO:0003676">
    <property type="term" value="F:nucleic acid binding"/>
    <property type="evidence" value="ECO:0007669"/>
    <property type="project" value="InterPro"/>
</dbReference>
<dbReference type="PROSITE" id="PS00092">
    <property type="entry name" value="N6_MTASE"/>
    <property type="match status" value="1"/>
</dbReference>
<keyword evidence="1 3" id="KW-0489">Methyltransferase</keyword>
<dbReference type="GO" id="GO:0031167">
    <property type="term" value="P:rRNA methylation"/>
    <property type="evidence" value="ECO:0007669"/>
    <property type="project" value="InterPro"/>
</dbReference>
<dbReference type="PANTHER" id="PTHR43542:SF1">
    <property type="entry name" value="METHYLTRANSFERASE"/>
    <property type="match status" value="1"/>
</dbReference>
<reference evidence="3 4" key="1">
    <citation type="journal article" date="2016" name="Biochim. Biophys. Acta">
        <title>Characterization of red-shifted phycobilisomes isolated from the chlorophyll f-containing cyanobacterium Halomicronema hongdechloris.</title>
        <authorList>
            <person name="Li Y."/>
            <person name="Lin Y."/>
            <person name="Garvey C.J."/>
            <person name="Birch D."/>
            <person name="Corkery R.W."/>
            <person name="Loughlin P.C."/>
            <person name="Scheer H."/>
            <person name="Willows R.D."/>
            <person name="Chen M."/>
        </authorList>
    </citation>
    <scope>NUCLEOTIDE SEQUENCE [LARGE SCALE GENOMIC DNA]</scope>
    <source>
        <strain evidence="3 4">C2206</strain>
    </source>
</reference>
<gene>
    <name evidence="3" type="primary">ylbH</name>
    <name evidence="3" type="ORF">XM38_031640</name>
</gene>
<evidence type="ECO:0000313" key="4">
    <source>
        <dbReference type="Proteomes" id="UP000191901"/>
    </source>
</evidence>
<dbReference type="Proteomes" id="UP000191901">
    <property type="component" value="Chromosome"/>
</dbReference>
<dbReference type="InterPro" id="IPR002052">
    <property type="entry name" value="DNA_methylase_N6_adenine_CS"/>
</dbReference>
<accession>A0A1V8NN55</accession>
<proteinExistence type="predicted"/>
<sequence length="203" mass="22685">MALRIYGNRVLKTLSGQATRPTPSKVRQALFNIWQGDIEGCCWLDLCAGSGAMGAEALCRGAKTVVGIEQSAVACRVIRENWQRVAKEDQSFFLIRGDVAKQLKRLQLASRHPSAPQRFDRIYFDPPYTSDLYIPVLCQVGEFQLLASGGELAVEHQPNYWQAEDISGLRIIRQKHYGKTHLTFYTQDDSSETSSSSGNTQTL</sequence>
<dbReference type="InterPro" id="IPR004398">
    <property type="entry name" value="RNA_MeTrfase_RsmD"/>
</dbReference>
<dbReference type="NCBIfam" id="TIGR00095">
    <property type="entry name" value="16S rRNA (guanine(966)-N(2))-methyltransferase RsmD"/>
    <property type="match status" value="1"/>
</dbReference>
<dbReference type="AlphaFoldDB" id="A0A1V8NN55"/>
<dbReference type="RefSeq" id="WP_080804766.1">
    <property type="nucleotide sequence ID" value="NZ_CP021983.2"/>
</dbReference>
<dbReference type="GO" id="GO:0008168">
    <property type="term" value="F:methyltransferase activity"/>
    <property type="evidence" value="ECO:0007669"/>
    <property type="project" value="UniProtKB-KW"/>
</dbReference>
<dbReference type="STRING" id="1641165.XM38_00015"/>
<dbReference type="PANTHER" id="PTHR43542">
    <property type="entry name" value="METHYLTRANSFERASE"/>
    <property type="match status" value="1"/>
</dbReference>
<dbReference type="Pfam" id="PF03602">
    <property type="entry name" value="Cons_hypoth95"/>
    <property type="match status" value="1"/>
</dbReference>
<dbReference type="OrthoDB" id="9803017at2"/>
<keyword evidence="4" id="KW-1185">Reference proteome</keyword>
<evidence type="ECO:0000313" key="3">
    <source>
        <dbReference type="EMBL" id="ASC72209.1"/>
    </source>
</evidence>
<protein>
    <submittedName>
        <fullName evidence="3">rRNA methyltransferase YlbH</fullName>
        <ecNumber evidence="3">2.1.1.-</ecNumber>
    </submittedName>
</protein>
<evidence type="ECO:0000256" key="1">
    <source>
        <dbReference type="ARBA" id="ARBA00022603"/>
    </source>
</evidence>
<dbReference type="EC" id="2.1.1.-" evidence="3"/>
<evidence type="ECO:0000256" key="2">
    <source>
        <dbReference type="ARBA" id="ARBA00022679"/>
    </source>
</evidence>
<dbReference type="InterPro" id="IPR029063">
    <property type="entry name" value="SAM-dependent_MTases_sf"/>
</dbReference>
<dbReference type="PIRSF" id="PIRSF004553">
    <property type="entry name" value="CHP00095"/>
    <property type="match status" value="1"/>
</dbReference>
<dbReference type="KEGG" id="hhg:XM38_031640"/>
<dbReference type="SUPFAM" id="SSF53335">
    <property type="entry name" value="S-adenosyl-L-methionine-dependent methyltransferases"/>
    <property type="match status" value="1"/>
</dbReference>
<dbReference type="Gene3D" id="3.40.50.150">
    <property type="entry name" value="Vaccinia Virus protein VP39"/>
    <property type="match status" value="1"/>
</dbReference>
<dbReference type="EMBL" id="CP021983">
    <property type="protein sequence ID" value="ASC72209.1"/>
    <property type="molecule type" value="Genomic_DNA"/>
</dbReference>
<keyword evidence="2 3" id="KW-0808">Transferase</keyword>
<organism evidence="3 4">
    <name type="scientific">Halomicronema hongdechloris C2206</name>
    <dbReference type="NCBI Taxonomy" id="1641165"/>
    <lineage>
        <taxon>Bacteria</taxon>
        <taxon>Bacillati</taxon>
        <taxon>Cyanobacteriota</taxon>
        <taxon>Cyanophyceae</taxon>
        <taxon>Nodosilineales</taxon>
        <taxon>Nodosilineaceae</taxon>
        <taxon>Halomicronema</taxon>
    </lineage>
</organism>
<dbReference type="CDD" id="cd02440">
    <property type="entry name" value="AdoMet_MTases"/>
    <property type="match status" value="1"/>
</dbReference>
<name>A0A1V8NN55_9CYAN</name>